<reference evidence="2 3" key="1">
    <citation type="submission" date="2018-11" db="EMBL/GenBank/DDBJ databases">
        <authorList>
            <consortium name="Pathogen Informatics"/>
        </authorList>
    </citation>
    <scope>NUCLEOTIDE SEQUENCE [LARGE SCALE GENOMIC DNA]</scope>
</reference>
<proteinExistence type="predicted"/>
<evidence type="ECO:0000313" key="2">
    <source>
        <dbReference type="EMBL" id="VDM74008.1"/>
    </source>
</evidence>
<organism evidence="2 3">
    <name type="scientific">Strongylus vulgaris</name>
    <name type="common">Blood worm</name>
    <dbReference type="NCBI Taxonomy" id="40348"/>
    <lineage>
        <taxon>Eukaryota</taxon>
        <taxon>Metazoa</taxon>
        <taxon>Ecdysozoa</taxon>
        <taxon>Nematoda</taxon>
        <taxon>Chromadorea</taxon>
        <taxon>Rhabditida</taxon>
        <taxon>Rhabditina</taxon>
        <taxon>Rhabditomorpha</taxon>
        <taxon>Strongyloidea</taxon>
        <taxon>Strongylidae</taxon>
        <taxon>Strongylus</taxon>
    </lineage>
</organism>
<feature type="transmembrane region" description="Helical" evidence="1">
    <location>
        <begin position="12"/>
        <end position="31"/>
    </location>
</feature>
<protein>
    <submittedName>
        <fullName evidence="2">Uncharacterized protein</fullName>
    </submittedName>
</protein>
<evidence type="ECO:0000313" key="3">
    <source>
        <dbReference type="Proteomes" id="UP000270094"/>
    </source>
</evidence>
<evidence type="ECO:0000256" key="1">
    <source>
        <dbReference type="SAM" id="Phobius"/>
    </source>
</evidence>
<keyword evidence="3" id="KW-1185">Reference proteome</keyword>
<dbReference type="Proteomes" id="UP000270094">
    <property type="component" value="Unassembled WGS sequence"/>
</dbReference>
<keyword evidence="1" id="KW-0812">Transmembrane</keyword>
<dbReference type="EMBL" id="UYYB01033599">
    <property type="protein sequence ID" value="VDM74008.1"/>
    <property type="molecule type" value="Genomic_DNA"/>
</dbReference>
<keyword evidence="1" id="KW-0472">Membrane</keyword>
<accession>A0A3P7L4C0</accession>
<sequence>MVKTVHQEDQDYREMMLLIVIVHLGAMALLWRKVKRRSLDIVEDVFINIF</sequence>
<keyword evidence="1" id="KW-1133">Transmembrane helix</keyword>
<gene>
    <name evidence="2" type="ORF">SVUK_LOCUS9006</name>
</gene>
<name>A0A3P7L4C0_STRVU</name>
<dbReference type="AlphaFoldDB" id="A0A3P7L4C0"/>